<comment type="caution">
    <text evidence="1">The sequence shown here is derived from an EMBL/GenBank/DDBJ whole genome shotgun (WGS) entry which is preliminary data.</text>
</comment>
<sequence>NINNELTLELQNLVEIKWLSLSNVIRNLHKIIDSVLLTLNED</sequence>
<evidence type="ECO:0000313" key="2">
    <source>
        <dbReference type="Proteomes" id="UP001153678"/>
    </source>
</evidence>
<organism evidence="1 2">
    <name type="scientific">Funneliformis geosporum</name>
    <dbReference type="NCBI Taxonomy" id="1117311"/>
    <lineage>
        <taxon>Eukaryota</taxon>
        <taxon>Fungi</taxon>
        <taxon>Fungi incertae sedis</taxon>
        <taxon>Mucoromycota</taxon>
        <taxon>Glomeromycotina</taxon>
        <taxon>Glomeromycetes</taxon>
        <taxon>Glomerales</taxon>
        <taxon>Glomeraceae</taxon>
        <taxon>Funneliformis</taxon>
    </lineage>
</organism>
<dbReference type="OrthoDB" id="2364429at2759"/>
<reference evidence="1" key="1">
    <citation type="submission" date="2022-08" db="EMBL/GenBank/DDBJ databases">
        <authorList>
            <person name="Kallberg Y."/>
            <person name="Tangrot J."/>
            <person name="Rosling A."/>
        </authorList>
    </citation>
    <scope>NUCLEOTIDE SEQUENCE</scope>
    <source>
        <strain evidence="1">Wild A</strain>
    </source>
</reference>
<dbReference type="Proteomes" id="UP001153678">
    <property type="component" value="Unassembled WGS sequence"/>
</dbReference>
<dbReference type="AlphaFoldDB" id="A0A9W4SMZ9"/>
<keyword evidence="2" id="KW-1185">Reference proteome</keyword>
<protein>
    <submittedName>
        <fullName evidence="1">11910_t:CDS:1</fullName>
    </submittedName>
</protein>
<feature type="non-terminal residue" evidence="1">
    <location>
        <position position="1"/>
    </location>
</feature>
<name>A0A9W4SMZ9_9GLOM</name>
<evidence type="ECO:0000313" key="1">
    <source>
        <dbReference type="EMBL" id="CAI2174297.1"/>
    </source>
</evidence>
<accession>A0A9W4SMZ9</accession>
<gene>
    <name evidence="1" type="ORF">FWILDA_LOCUS6521</name>
</gene>
<dbReference type="EMBL" id="CAMKVN010001191">
    <property type="protein sequence ID" value="CAI2174297.1"/>
    <property type="molecule type" value="Genomic_DNA"/>
</dbReference>
<proteinExistence type="predicted"/>